<name>A0AAX6EE91_IRIPA</name>
<reference evidence="4" key="2">
    <citation type="submission" date="2023-04" db="EMBL/GenBank/DDBJ databases">
        <authorList>
            <person name="Bruccoleri R.E."/>
            <person name="Oakeley E.J."/>
            <person name="Faust A.-M."/>
            <person name="Dessus-Babus S."/>
            <person name="Altorfer M."/>
            <person name="Burckhardt D."/>
            <person name="Oertli M."/>
            <person name="Naumann U."/>
            <person name="Petersen F."/>
            <person name="Wong J."/>
        </authorList>
    </citation>
    <scope>NUCLEOTIDE SEQUENCE</scope>
    <source>
        <strain evidence="4">GSM-AAB239-AS_SAM_17_03QT</strain>
        <tissue evidence="4">Leaf</tissue>
    </source>
</reference>
<evidence type="ECO:0000256" key="1">
    <source>
        <dbReference type="SAM" id="Coils"/>
    </source>
</evidence>
<feature type="region of interest" description="Disordered" evidence="2">
    <location>
        <begin position="817"/>
        <end position="839"/>
    </location>
</feature>
<feature type="domain" description="DUF7725" evidence="3">
    <location>
        <begin position="602"/>
        <end position="674"/>
    </location>
</feature>
<protein>
    <recommendedName>
        <fullName evidence="3">DUF7725 domain-containing protein</fullName>
    </recommendedName>
</protein>
<evidence type="ECO:0000313" key="4">
    <source>
        <dbReference type="EMBL" id="KAJ6802281.1"/>
    </source>
</evidence>
<feature type="region of interest" description="Disordered" evidence="2">
    <location>
        <begin position="532"/>
        <end position="571"/>
    </location>
</feature>
<dbReference type="InterPro" id="IPR056142">
    <property type="entry name" value="DUF7725"/>
</dbReference>
<feature type="region of interest" description="Disordered" evidence="2">
    <location>
        <begin position="284"/>
        <end position="317"/>
    </location>
</feature>
<reference evidence="4" key="1">
    <citation type="journal article" date="2023" name="GigaByte">
        <title>Genome assembly of the bearded iris, Iris pallida Lam.</title>
        <authorList>
            <person name="Bruccoleri R.E."/>
            <person name="Oakeley E.J."/>
            <person name="Faust A.M.E."/>
            <person name="Altorfer M."/>
            <person name="Dessus-Babus S."/>
            <person name="Burckhardt D."/>
            <person name="Oertli M."/>
            <person name="Naumann U."/>
            <person name="Petersen F."/>
            <person name="Wong J."/>
        </authorList>
    </citation>
    <scope>NUCLEOTIDE SEQUENCE</scope>
    <source>
        <strain evidence="4">GSM-AAB239-AS_SAM_17_03QT</strain>
    </source>
</reference>
<organism evidence="4 5">
    <name type="scientific">Iris pallida</name>
    <name type="common">Sweet iris</name>
    <dbReference type="NCBI Taxonomy" id="29817"/>
    <lineage>
        <taxon>Eukaryota</taxon>
        <taxon>Viridiplantae</taxon>
        <taxon>Streptophyta</taxon>
        <taxon>Embryophyta</taxon>
        <taxon>Tracheophyta</taxon>
        <taxon>Spermatophyta</taxon>
        <taxon>Magnoliopsida</taxon>
        <taxon>Liliopsida</taxon>
        <taxon>Asparagales</taxon>
        <taxon>Iridaceae</taxon>
        <taxon>Iridoideae</taxon>
        <taxon>Irideae</taxon>
        <taxon>Iris</taxon>
    </lineage>
</organism>
<comment type="caution">
    <text evidence="4">The sequence shown here is derived from an EMBL/GenBank/DDBJ whole genome shotgun (WGS) entry which is preliminary data.</text>
</comment>
<feature type="region of interest" description="Disordered" evidence="2">
    <location>
        <begin position="468"/>
        <end position="490"/>
    </location>
</feature>
<dbReference type="Proteomes" id="UP001140949">
    <property type="component" value="Unassembled WGS sequence"/>
</dbReference>
<dbReference type="PANTHER" id="PTHR35766:SF1">
    <property type="entry name" value="OS08G0543600 PROTEIN"/>
    <property type="match status" value="1"/>
</dbReference>
<sequence>MEVTAVRGGTLLVDFSSQTPRKERRAVSDERTIYEEGAGPVDFCSMDGGRVSDELLQQRLQEISRRRDELQHFEIELRAQAIARAEFLDTRSSFRLQIKEHTDAASQLKEKLLDREQHMRELEMKLDEKDRELHAIRIDNEAAWAKDDLLREQNKELATFRREHDDLEAETAQHLKQIIELQEHILEKESQLLALEEQHSVAQKTILYKDEQLREAQTWIARAQEMDALHSTTNQSLQAEIRERAEQFTQYYFGLQRQYAEMERHHLQTIQQLQLELAEAREQNDTQKVGSNVAREKTVDSSSYAQDKGDPINVKNGASNGNMGFLSNGNLDGHPSYVASPNVPAKTENAAGVAVVPSPLLGMGAFFPPGQMTALHPFLMHPQGVPQSVSSSNQPMPQSHVGHFQPMLTIPAHQHWQNQQAVADVSQSLNQNNHQPSQIEQNLVRPDAHYSCELPGETKVVHPDHLNTHINQQPRSGPPINGPSEEVLLLGSNGEHQGSQELQQTSHANVPFHATISYAPTEQNREIKVRDQNTNSATGQSQDQVLSGQQRSSSTVTASAAPTQPINASTAAECNENVVTLPESATRTTSSMVHGKTTEPTLLDERSLLICIVRAIPAGSDSRIRISTTLPNRLGKMLAPLHWHDYEQRYGKLDEFVLRHPELFVIEGDSIHLREGAQEIISATTAFAKVAAAAAAAPSAHYSSLFPSVALTPVAQSNRLRRVPSVDSRPTNLVSHSEGSATHPRDSFDKVSQNPKSCGQQPSNVNFNIVKGLSDVNVSMKSKSMHESNGITSSEMRPTNSALHNSLGNGANKGLGNGRLVSGGKQQGRSTGAGIISRR</sequence>
<evidence type="ECO:0000313" key="5">
    <source>
        <dbReference type="Proteomes" id="UP001140949"/>
    </source>
</evidence>
<proteinExistence type="predicted"/>
<feature type="region of interest" description="Disordered" evidence="2">
    <location>
        <begin position="721"/>
        <end position="765"/>
    </location>
</feature>
<feature type="compositionally biased region" description="Low complexity" evidence="2">
    <location>
        <begin position="552"/>
        <end position="563"/>
    </location>
</feature>
<gene>
    <name evidence="4" type="ORF">M6B38_194500</name>
</gene>
<keyword evidence="5" id="KW-1185">Reference proteome</keyword>
<dbReference type="Pfam" id="PF24851">
    <property type="entry name" value="DUF7725"/>
    <property type="match status" value="1"/>
</dbReference>
<feature type="coiled-coil region" evidence="1">
    <location>
        <begin position="105"/>
        <end position="198"/>
    </location>
</feature>
<feature type="compositionally biased region" description="Polar residues" evidence="2">
    <location>
        <begin position="532"/>
        <end position="551"/>
    </location>
</feature>
<feature type="compositionally biased region" description="Polar residues" evidence="2">
    <location>
        <begin position="750"/>
        <end position="765"/>
    </location>
</feature>
<dbReference type="EMBL" id="JANAVB010037417">
    <property type="protein sequence ID" value="KAJ6802281.1"/>
    <property type="molecule type" value="Genomic_DNA"/>
</dbReference>
<keyword evidence="1" id="KW-0175">Coiled coil</keyword>
<dbReference type="AlphaFoldDB" id="A0AAX6EE91"/>
<dbReference type="PANTHER" id="PTHR35766">
    <property type="entry name" value="OS08G0543600 PROTEIN"/>
    <property type="match status" value="1"/>
</dbReference>
<evidence type="ECO:0000256" key="2">
    <source>
        <dbReference type="SAM" id="MobiDB-lite"/>
    </source>
</evidence>
<evidence type="ECO:0000259" key="3">
    <source>
        <dbReference type="Pfam" id="PF24851"/>
    </source>
</evidence>
<feature type="compositionally biased region" description="Polar residues" evidence="2">
    <location>
        <begin position="728"/>
        <end position="740"/>
    </location>
</feature>
<accession>A0AAX6EE91</accession>